<name>A0AAQ4F445_AMBAM</name>
<dbReference type="EMBL" id="JARKHS020007251">
    <property type="protein sequence ID" value="KAK8781869.1"/>
    <property type="molecule type" value="Genomic_DNA"/>
</dbReference>
<evidence type="ECO:0000313" key="2">
    <source>
        <dbReference type="Proteomes" id="UP001321473"/>
    </source>
</evidence>
<reference evidence="1 2" key="1">
    <citation type="journal article" date="2023" name="Arcadia Sci">
        <title>De novo assembly of a long-read Amblyomma americanum tick genome.</title>
        <authorList>
            <person name="Chou S."/>
            <person name="Poskanzer K.E."/>
            <person name="Rollins M."/>
            <person name="Thuy-Boun P.S."/>
        </authorList>
    </citation>
    <scope>NUCLEOTIDE SEQUENCE [LARGE SCALE GENOMIC DNA]</scope>
    <source>
        <strain evidence="1">F_SG_1</strain>
        <tissue evidence="1">Salivary glands</tissue>
    </source>
</reference>
<organism evidence="1 2">
    <name type="scientific">Amblyomma americanum</name>
    <name type="common">Lone star tick</name>
    <dbReference type="NCBI Taxonomy" id="6943"/>
    <lineage>
        <taxon>Eukaryota</taxon>
        <taxon>Metazoa</taxon>
        <taxon>Ecdysozoa</taxon>
        <taxon>Arthropoda</taxon>
        <taxon>Chelicerata</taxon>
        <taxon>Arachnida</taxon>
        <taxon>Acari</taxon>
        <taxon>Parasitiformes</taxon>
        <taxon>Ixodida</taxon>
        <taxon>Ixodoidea</taxon>
        <taxon>Ixodidae</taxon>
        <taxon>Amblyomminae</taxon>
        <taxon>Amblyomma</taxon>
    </lineage>
</organism>
<proteinExistence type="predicted"/>
<gene>
    <name evidence="1" type="ORF">V5799_016790</name>
</gene>
<evidence type="ECO:0000313" key="1">
    <source>
        <dbReference type="EMBL" id="KAK8781869.1"/>
    </source>
</evidence>
<sequence>MEDQVASFKDGHLLIAGNTNKLRQKETVVYLSSAATCAVVDVYPGVQGAVGNKWHGKQSASLWRRADCRLQESRIPANTPDDQGCSAVS</sequence>
<dbReference type="AlphaFoldDB" id="A0AAQ4F445"/>
<accession>A0AAQ4F445</accession>
<dbReference type="Proteomes" id="UP001321473">
    <property type="component" value="Unassembled WGS sequence"/>
</dbReference>
<keyword evidence="2" id="KW-1185">Reference proteome</keyword>
<comment type="caution">
    <text evidence="1">The sequence shown here is derived from an EMBL/GenBank/DDBJ whole genome shotgun (WGS) entry which is preliminary data.</text>
</comment>
<protein>
    <submittedName>
        <fullName evidence="1">Uncharacterized protein</fullName>
    </submittedName>
</protein>